<dbReference type="EMBL" id="FNBU01000038">
    <property type="protein sequence ID" value="SDF85842.1"/>
    <property type="molecule type" value="Genomic_DNA"/>
</dbReference>
<evidence type="ECO:0000313" key="2">
    <source>
        <dbReference type="Proteomes" id="UP000243333"/>
    </source>
</evidence>
<gene>
    <name evidence="1" type="ORF">SAMN05660235_02966</name>
</gene>
<dbReference type="Proteomes" id="UP000243333">
    <property type="component" value="Unassembled WGS sequence"/>
</dbReference>
<sequence>MQKFTCDCGRKVRDVYYKNGAYMCNRCFWQGSDSPFDYLINMLASKGLVVTFHGEPVLVLKQFSADFLDEKEKTVTPDAAWITVAGDDFWMNYTGQVANLRSYITEYGSKKEQGCQHKED</sequence>
<name>A0A1G7PHJ9_9FIRM</name>
<reference evidence="2" key="1">
    <citation type="submission" date="2016-10" db="EMBL/GenBank/DDBJ databases">
        <authorList>
            <person name="Varghese N."/>
            <person name="Submissions S."/>
        </authorList>
    </citation>
    <scope>NUCLEOTIDE SEQUENCE [LARGE SCALE GENOMIC DNA]</scope>
    <source>
        <strain evidence="2">DSM 23256</strain>
    </source>
</reference>
<dbReference type="AlphaFoldDB" id="A0A1G7PHJ9"/>
<dbReference type="RefSeq" id="WP_093692173.1">
    <property type="nucleotide sequence ID" value="NZ_FNBU01000038.1"/>
</dbReference>
<protein>
    <submittedName>
        <fullName evidence="1">Uncharacterized protein</fullName>
    </submittedName>
</protein>
<dbReference type="OrthoDB" id="9808543at2"/>
<accession>A0A1G7PHJ9</accession>
<keyword evidence="2" id="KW-1185">Reference proteome</keyword>
<proteinExistence type="predicted"/>
<organism evidence="1 2">
    <name type="scientific">Sporolituus thermophilus DSM 23256</name>
    <dbReference type="NCBI Taxonomy" id="1123285"/>
    <lineage>
        <taxon>Bacteria</taxon>
        <taxon>Bacillati</taxon>
        <taxon>Bacillota</taxon>
        <taxon>Negativicutes</taxon>
        <taxon>Selenomonadales</taxon>
        <taxon>Sporomusaceae</taxon>
        <taxon>Sporolituus</taxon>
    </lineage>
</organism>
<evidence type="ECO:0000313" key="1">
    <source>
        <dbReference type="EMBL" id="SDF85842.1"/>
    </source>
</evidence>